<reference evidence="1 2" key="1">
    <citation type="submission" date="2017-10" db="EMBL/GenBank/DDBJ databases">
        <title>Resolving the taxonomy of Roseburia spp., Eubacterium rectale and Agathobacter spp. through phylogenomic analysis.</title>
        <authorList>
            <person name="Sheridan P.O."/>
            <person name="Walker A.W."/>
            <person name="Duncan S.H."/>
            <person name="Scott K.P."/>
            <person name="Toole P.W.O."/>
            <person name="Luis P."/>
            <person name="Flint H.J."/>
        </authorList>
    </citation>
    <scope>NUCLEOTIDE SEQUENCE [LARGE SCALE GENOMIC DNA]</scope>
    <source>
        <strain evidence="1 2">JK623</strain>
    </source>
</reference>
<gene>
    <name evidence="1" type="ORF">CSX02_05335</name>
</gene>
<keyword evidence="2" id="KW-1185">Reference proteome</keyword>
<evidence type="ECO:0000313" key="1">
    <source>
        <dbReference type="EMBL" id="PHU37938.1"/>
    </source>
</evidence>
<organism evidence="1 2">
    <name type="scientific">Agathobacter ruminis</name>
    <dbReference type="NCBI Taxonomy" id="1712665"/>
    <lineage>
        <taxon>Bacteria</taxon>
        <taxon>Bacillati</taxon>
        <taxon>Bacillota</taxon>
        <taxon>Clostridia</taxon>
        <taxon>Lachnospirales</taxon>
        <taxon>Lachnospiraceae</taxon>
        <taxon>Agathobacter</taxon>
    </lineage>
</organism>
<dbReference type="AlphaFoldDB" id="A0A2G3E3T6"/>
<accession>A0A2G3E3T6</accession>
<dbReference type="Gene3D" id="3.10.450.620">
    <property type="entry name" value="JHP933, nucleotidyltransferase-like core domain"/>
    <property type="match status" value="1"/>
</dbReference>
<sequence>MNLFEETERIKSLGYNEENAQSKLGQDIILKAIADSGMARNATIKGGVVMRSISNNSRRATQDLDLDFIRYSISNDSIRHFVEKLNCIDDLTIKLEGNILELNHQDYKGKRIFISVTDAEENTISLKMDLGVHNDLSIEQEEYAFDVGFQEDAVSLLINSPAQMITEKLKSMVRFGSRNTRYKDVFDICYLSERVKMDQLTDCIQKYIFDDDSLKKVSSMNDIVSRIERMFTNTGYLRELRKSDKNWLDISIDEALEKDLDFIKSIPL</sequence>
<evidence type="ECO:0000313" key="2">
    <source>
        <dbReference type="Proteomes" id="UP000224563"/>
    </source>
</evidence>
<dbReference type="Proteomes" id="UP000224563">
    <property type="component" value="Unassembled WGS sequence"/>
</dbReference>
<protein>
    <recommendedName>
        <fullName evidence="3">Nucleotidyl transferase AbiEii/AbiGii toxin family protein</fullName>
    </recommendedName>
</protein>
<reference evidence="1 2" key="2">
    <citation type="submission" date="2017-10" db="EMBL/GenBank/DDBJ databases">
        <authorList>
            <person name="Banno H."/>
            <person name="Chua N.-H."/>
        </authorList>
    </citation>
    <scope>NUCLEOTIDE SEQUENCE [LARGE SCALE GENOMIC DNA]</scope>
    <source>
        <strain evidence="1 2">JK623</strain>
    </source>
</reference>
<proteinExistence type="predicted"/>
<dbReference type="EMBL" id="PDYG01000022">
    <property type="protein sequence ID" value="PHU37938.1"/>
    <property type="molecule type" value="Genomic_DNA"/>
</dbReference>
<name>A0A2G3E3T6_9FIRM</name>
<dbReference type="RefSeq" id="WP_099385897.1">
    <property type="nucleotide sequence ID" value="NZ_JANSWH010000086.1"/>
</dbReference>
<dbReference type="InterPro" id="IPR014942">
    <property type="entry name" value="AbiEii"/>
</dbReference>
<comment type="caution">
    <text evidence="1">The sequence shown here is derived from an EMBL/GenBank/DDBJ whole genome shotgun (WGS) entry which is preliminary data.</text>
</comment>
<evidence type="ECO:0008006" key="3">
    <source>
        <dbReference type="Google" id="ProtNLM"/>
    </source>
</evidence>
<dbReference type="Pfam" id="PF08843">
    <property type="entry name" value="AbiEii"/>
    <property type="match status" value="1"/>
</dbReference>